<evidence type="ECO:0000256" key="3">
    <source>
        <dbReference type="ARBA" id="ARBA00022840"/>
    </source>
</evidence>
<gene>
    <name evidence="6" type="ORF">UU24_C0001G0006</name>
</gene>
<dbReference type="Gene3D" id="3.90.190.20">
    <property type="entry name" value="Mur ligase, C-terminal domain"/>
    <property type="match status" value="1"/>
</dbReference>
<dbReference type="EMBL" id="LBZW01000001">
    <property type="protein sequence ID" value="KKR79847.1"/>
    <property type="molecule type" value="Genomic_DNA"/>
</dbReference>
<dbReference type="PATRIC" id="fig|1618734.3.peg.8"/>
<dbReference type="Gene3D" id="3.40.1190.10">
    <property type="entry name" value="Mur-like, catalytic domain"/>
    <property type="match status" value="1"/>
</dbReference>
<keyword evidence="1 6" id="KW-0436">Ligase</keyword>
<dbReference type="GO" id="GO:0005524">
    <property type="term" value="F:ATP binding"/>
    <property type="evidence" value="ECO:0007669"/>
    <property type="project" value="UniProtKB-KW"/>
</dbReference>
<protein>
    <submittedName>
        <fullName evidence="6">UDP-N-acetylmuramoyl-tripeptide-D-alanyl-D-alanine ligase</fullName>
    </submittedName>
</protein>
<dbReference type="InterPro" id="IPR036615">
    <property type="entry name" value="Mur_ligase_C_dom_sf"/>
</dbReference>
<dbReference type="SUPFAM" id="SSF53623">
    <property type="entry name" value="MurD-like peptide ligases, catalytic domain"/>
    <property type="match status" value="1"/>
</dbReference>
<evidence type="ECO:0000256" key="2">
    <source>
        <dbReference type="ARBA" id="ARBA00022741"/>
    </source>
</evidence>
<evidence type="ECO:0000259" key="5">
    <source>
        <dbReference type="Pfam" id="PF08245"/>
    </source>
</evidence>
<reference evidence="6 7" key="1">
    <citation type="journal article" date="2015" name="Nature">
        <title>rRNA introns, odd ribosomes, and small enigmatic genomes across a large radiation of phyla.</title>
        <authorList>
            <person name="Brown C.T."/>
            <person name="Hug L.A."/>
            <person name="Thomas B.C."/>
            <person name="Sharon I."/>
            <person name="Castelle C.J."/>
            <person name="Singh A."/>
            <person name="Wilkins M.J."/>
            <person name="Williams K.H."/>
            <person name="Banfield J.F."/>
        </authorList>
    </citation>
    <scope>NUCLEOTIDE SEQUENCE [LARGE SCALE GENOMIC DNA]</scope>
</reference>
<accession>A0A0G0WWR7</accession>
<feature type="domain" description="Mur ligase central" evidence="5">
    <location>
        <begin position="31"/>
        <end position="271"/>
    </location>
</feature>
<dbReference type="SUPFAM" id="SSF53244">
    <property type="entry name" value="MurD-like peptide ligases, peptide-binding domain"/>
    <property type="match status" value="1"/>
</dbReference>
<sequence>MKIFFKKIIIYILQLESRLVLNKYKPKVVAITGSVGKTSTKDAVYAVLSEFAYVRKSEKSYNSQIGLPLTILGVPNAWNSPTMWLKNILKGLWLVIWPHKYPEWLILEVGVGKPGDMQETASWLSTDAVIMTAIGETPAHIEFFSSRKHLIEEKSGLIKTLKKPARNASDIADAGGAGLLILNADDEVVLSMKSKTKNITVTYGFQKDSDFLASEESILYVKEDENKTRSKSIPQGIMFRIDEDGSSLPVVIEGVFGRNHVYAALAALALAHNLKLNMIQAINSLKNYKVPPGRMRLLTGIKNTLIIDDTYNSSPFACESALKTIGVINKESKLKNRKIAILGDMLELGKYTEEAHKNIGKLARENIDVLAVVGARAKAIKAGALEAGFDDENIFEFMTSVEAGEWVKTFIKKGDIVLFKGSQGMRMERAVEAILEDQENKHDLLVRQDKEWLDKK</sequence>
<proteinExistence type="predicted"/>
<keyword evidence="2" id="KW-0547">Nucleotide-binding</keyword>
<evidence type="ECO:0000256" key="1">
    <source>
        <dbReference type="ARBA" id="ARBA00022598"/>
    </source>
</evidence>
<dbReference type="InterPro" id="IPR051046">
    <property type="entry name" value="MurCDEF_CellWall_CoF430Synth"/>
</dbReference>
<evidence type="ECO:0000313" key="6">
    <source>
        <dbReference type="EMBL" id="KKR79847.1"/>
    </source>
</evidence>
<name>A0A0G0WWR7_9BACT</name>
<dbReference type="GO" id="GO:0016881">
    <property type="term" value="F:acid-amino acid ligase activity"/>
    <property type="evidence" value="ECO:0007669"/>
    <property type="project" value="InterPro"/>
</dbReference>
<evidence type="ECO:0000259" key="4">
    <source>
        <dbReference type="Pfam" id="PF02875"/>
    </source>
</evidence>
<dbReference type="Proteomes" id="UP000034749">
    <property type="component" value="Unassembled WGS sequence"/>
</dbReference>
<dbReference type="InterPro" id="IPR036565">
    <property type="entry name" value="Mur-like_cat_sf"/>
</dbReference>
<dbReference type="InterPro" id="IPR004101">
    <property type="entry name" value="Mur_ligase_C"/>
</dbReference>
<dbReference type="PANTHER" id="PTHR43024">
    <property type="entry name" value="UDP-N-ACETYLMURAMOYL-TRIPEPTIDE--D-ALANYL-D-ALANINE LIGASE"/>
    <property type="match status" value="1"/>
</dbReference>
<dbReference type="AlphaFoldDB" id="A0A0G0WWR7"/>
<dbReference type="PANTHER" id="PTHR43024:SF1">
    <property type="entry name" value="UDP-N-ACETYLMURAMOYL-TRIPEPTIDE--D-ALANYL-D-ALANINE LIGASE"/>
    <property type="match status" value="1"/>
</dbReference>
<organism evidence="6 7">
    <name type="scientific">Candidatus Nomurabacteria bacterium GW2011_GWA2_40_9</name>
    <dbReference type="NCBI Taxonomy" id="1618734"/>
    <lineage>
        <taxon>Bacteria</taxon>
        <taxon>Candidatus Nomuraibacteriota</taxon>
    </lineage>
</organism>
<comment type="caution">
    <text evidence="6">The sequence shown here is derived from an EMBL/GenBank/DDBJ whole genome shotgun (WGS) entry which is preliminary data.</text>
</comment>
<dbReference type="Pfam" id="PF02875">
    <property type="entry name" value="Mur_ligase_C"/>
    <property type="match status" value="1"/>
</dbReference>
<dbReference type="Pfam" id="PF08245">
    <property type="entry name" value="Mur_ligase_M"/>
    <property type="match status" value="1"/>
</dbReference>
<keyword evidence="3" id="KW-0067">ATP-binding</keyword>
<evidence type="ECO:0000313" key="7">
    <source>
        <dbReference type="Proteomes" id="UP000034749"/>
    </source>
</evidence>
<feature type="domain" description="Mur ligase C-terminal" evidence="4">
    <location>
        <begin position="293"/>
        <end position="422"/>
    </location>
</feature>
<dbReference type="InterPro" id="IPR013221">
    <property type="entry name" value="Mur_ligase_cen"/>
</dbReference>